<reference evidence="2" key="1">
    <citation type="submission" date="2021-03" db="UniProtKB">
        <authorList>
            <consortium name="EnsemblPlants"/>
        </authorList>
    </citation>
    <scope>IDENTIFICATION</scope>
</reference>
<dbReference type="Proteomes" id="UP000596661">
    <property type="component" value="Unassembled WGS sequence"/>
</dbReference>
<proteinExistence type="predicted"/>
<protein>
    <submittedName>
        <fullName evidence="2">Uncharacterized protein</fullName>
    </submittedName>
</protein>
<evidence type="ECO:0000313" key="3">
    <source>
        <dbReference type="Proteomes" id="UP000596661"/>
    </source>
</evidence>
<evidence type="ECO:0000313" key="2">
    <source>
        <dbReference type="EnsemblPlants" id="cds.evm.model.10.505"/>
    </source>
</evidence>
<evidence type="ECO:0000256" key="1">
    <source>
        <dbReference type="SAM" id="MobiDB-lite"/>
    </source>
</evidence>
<accession>A0A803QP36</accession>
<name>A0A803QP36_CANSA</name>
<organism evidence="2 3">
    <name type="scientific">Cannabis sativa</name>
    <name type="common">Hemp</name>
    <name type="synonym">Marijuana</name>
    <dbReference type="NCBI Taxonomy" id="3483"/>
    <lineage>
        <taxon>Eukaryota</taxon>
        <taxon>Viridiplantae</taxon>
        <taxon>Streptophyta</taxon>
        <taxon>Embryophyta</taxon>
        <taxon>Tracheophyta</taxon>
        <taxon>Spermatophyta</taxon>
        <taxon>Magnoliopsida</taxon>
        <taxon>eudicotyledons</taxon>
        <taxon>Gunneridae</taxon>
        <taxon>Pentapetalae</taxon>
        <taxon>rosids</taxon>
        <taxon>fabids</taxon>
        <taxon>Rosales</taxon>
        <taxon>Cannabaceae</taxon>
        <taxon>Cannabis</taxon>
    </lineage>
</organism>
<sequence>MQRGRAWPSTTTGGGTDQTERWREDRGGRVVWSRSPSCIERDKRGDRVERGYGSPVWFAERGREGLGRRSPVWVARERERTEGRTFGGWGFGVWSDFDAQRVQTVDTG</sequence>
<dbReference type="EnsemblPlants" id="evm.model.10.505">
    <property type="protein sequence ID" value="cds.evm.model.10.505"/>
    <property type="gene ID" value="evm.TU.10.505"/>
</dbReference>
<dbReference type="EMBL" id="UZAU01000806">
    <property type="status" value="NOT_ANNOTATED_CDS"/>
    <property type="molecule type" value="Genomic_DNA"/>
</dbReference>
<dbReference type="AlphaFoldDB" id="A0A803QP36"/>
<dbReference type="Gramene" id="evm.model.10.505">
    <property type="protein sequence ID" value="cds.evm.model.10.505"/>
    <property type="gene ID" value="evm.TU.10.505"/>
</dbReference>
<feature type="compositionally biased region" description="Basic and acidic residues" evidence="1">
    <location>
        <begin position="18"/>
        <end position="27"/>
    </location>
</feature>
<feature type="region of interest" description="Disordered" evidence="1">
    <location>
        <begin position="1"/>
        <end position="27"/>
    </location>
</feature>
<keyword evidence="3" id="KW-1185">Reference proteome</keyword>